<dbReference type="AlphaFoldDB" id="A0A1I4VGC0"/>
<accession>A0A1I4VGC0</accession>
<reference evidence="1 2" key="1">
    <citation type="submission" date="2016-10" db="EMBL/GenBank/DDBJ databases">
        <authorList>
            <person name="de Groot N.N."/>
        </authorList>
    </citation>
    <scope>NUCLEOTIDE SEQUENCE [LARGE SCALE GENOMIC DNA]</scope>
    <source>
        <strain evidence="1 2">CGMCC 1.7659</strain>
    </source>
</reference>
<dbReference type="EMBL" id="FOVF01000002">
    <property type="protein sequence ID" value="SFN00242.1"/>
    <property type="molecule type" value="Genomic_DNA"/>
</dbReference>
<evidence type="ECO:0000313" key="2">
    <source>
        <dbReference type="Proteomes" id="UP000198575"/>
    </source>
</evidence>
<gene>
    <name evidence="1" type="ORF">SAMN05216289_10260</name>
</gene>
<dbReference type="PANTHER" id="PTHR36932:SF1">
    <property type="entry name" value="CAPSULAR POLYSACCHARIDE BIOSYNTHESIS PROTEIN"/>
    <property type="match status" value="1"/>
</dbReference>
<protein>
    <submittedName>
        <fullName evidence="1">Phenylacetate-CoA ligase</fullName>
    </submittedName>
</protein>
<dbReference type="STRING" id="578942.SAMN05216289_10260"/>
<evidence type="ECO:0000313" key="1">
    <source>
        <dbReference type="EMBL" id="SFN00242.1"/>
    </source>
</evidence>
<organism evidence="1 2">
    <name type="scientific">Dokdonella immobilis</name>
    <dbReference type="NCBI Taxonomy" id="578942"/>
    <lineage>
        <taxon>Bacteria</taxon>
        <taxon>Pseudomonadati</taxon>
        <taxon>Pseudomonadota</taxon>
        <taxon>Gammaproteobacteria</taxon>
        <taxon>Lysobacterales</taxon>
        <taxon>Rhodanobacteraceae</taxon>
        <taxon>Dokdonella</taxon>
    </lineage>
</organism>
<dbReference type="InterPro" id="IPR053158">
    <property type="entry name" value="CapK_Type1_Caps_Biosynth"/>
</dbReference>
<keyword evidence="1" id="KW-0436">Ligase</keyword>
<proteinExistence type="predicted"/>
<dbReference type="InterPro" id="IPR042099">
    <property type="entry name" value="ANL_N_sf"/>
</dbReference>
<keyword evidence="2" id="KW-1185">Reference proteome</keyword>
<dbReference type="Gene3D" id="3.40.50.12780">
    <property type="entry name" value="N-terminal domain of ligase-like"/>
    <property type="match status" value="1"/>
</dbReference>
<name>A0A1I4VGC0_9GAMM</name>
<dbReference type="PANTHER" id="PTHR36932">
    <property type="entry name" value="CAPSULAR POLYSACCHARIDE BIOSYNTHESIS PROTEIN"/>
    <property type="match status" value="1"/>
</dbReference>
<sequence length="451" mass="51219">MNLHEILFRHVMYPLYESVLRRRATLRHLAEYERSQWLSADEIEALQWARLKRLIDHCWREVPYYQRQWKALGIAPSDIACATDYARLPTLDKSAIRENFDDLHARSLRGRLLYKATGGSTGEPLRFGYTRESYERRLAVMFRGYAWAGARIGRRSVFLWGGAVGRPTWKESLKERLYHWAFNRRMLDVFKLSEAALPEFVEAIRRFRPEIVVGYAGPLHRIAAWMQQTGQQVAPPQAVLSAAEALEDFQRETIAGAFGCPVFNTYGCREFMLIASECGQCEGLHVNVDHLVVELDPASIDAGGAQTGEVVITDLHNWGMPLLRYRNGDVATRAPAPQPRCGRGLPLLQRIDGRKLDMLRTADGRLLPGEFFPHMLKDIAGVRQFQVVQEHLESLSLNIVADAAFGSDQEAEIRREFGKVVGDSTRLEIHRVGDIPLTASGKRRVTISRLP</sequence>
<dbReference type="Proteomes" id="UP000198575">
    <property type="component" value="Unassembled WGS sequence"/>
</dbReference>
<dbReference type="GO" id="GO:0016874">
    <property type="term" value="F:ligase activity"/>
    <property type="evidence" value="ECO:0007669"/>
    <property type="project" value="UniProtKB-KW"/>
</dbReference>
<dbReference type="SUPFAM" id="SSF56801">
    <property type="entry name" value="Acetyl-CoA synthetase-like"/>
    <property type="match status" value="1"/>
</dbReference>
<dbReference type="RefSeq" id="WP_245778760.1">
    <property type="nucleotide sequence ID" value="NZ_FOVF01000002.1"/>
</dbReference>